<dbReference type="AlphaFoldDB" id="A0AA45WN24"/>
<sequence length="213" mass="25335">MRTMINWIIRLAGGLIVSTLLWIAFIYYQLENYAEPDQVYLMGTPFAYGFVFLFLCGVVFFVIAFFRMRQHPQKLRRTFLVFASLYLVASPLVILAFDNYLLVTPKGIAYNTLFSLDDAKVKRWRDIDQVVLDYDYERLPFNDDRHLRLKYMVYFKDNTMIDLNGYNSPLYKQTEFEALHRTILNNKIRVKTMRPLPPDVTPDSFIYKMYHAK</sequence>
<organism evidence="2 3">
    <name type="scientific">Laceyella tengchongensis</name>
    <dbReference type="NCBI Taxonomy" id="574699"/>
    <lineage>
        <taxon>Bacteria</taxon>
        <taxon>Bacillati</taxon>
        <taxon>Bacillota</taxon>
        <taxon>Bacilli</taxon>
        <taxon>Bacillales</taxon>
        <taxon>Thermoactinomycetaceae</taxon>
        <taxon>Laceyella</taxon>
    </lineage>
</organism>
<feature type="transmembrane region" description="Helical" evidence="1">
    <location>
        <begin position="78"/>
        <end position="97"/>
    </location>
</feature>
<evidence type="ECO:0000313" key="3">
    <source>
        <dbReference type="Proteomes" id="UP001157946"/>
    </source>
</evidence>
<keyword evidence="1" id="KW-0472">Membrane</keyword>
<gene>
    <name evidence="2" type="ORF">SAMN06265361_102676</name>
</gene>
<accession>A0AA45WN24</accession>
<keyword evidence="1" id="KW-1133">Transmembrane helix</keyword>
<keyword evidence="1" id="KW-0812">Transmembrane</keyword>
<protein>
    <submittedName>
        <fullName evidence="2">Uncharacterized protein</fullName>
    </submittedName>
</protein>
<evidence type="ECO:0000256" key="1">
    <source>
        <dbReference type="SAM" id="Phobius"/>
    </source>
</evidence>
<reference evidence="2" key="1">
    <citation type="submission" date="2017-05" db="EMBL/GenBank/DDBJ databases">
        <authorList>
            <person name="Varghese N."/>
            <person name="Submissions S."/>
        </authorList>
    </citation>
    <scope>NUCLEOTIDE SEQUENCE</scope>
    <source>
        <strain evidence="2">DSM 45262</strain>
    </source>
</reference>
<comment type="caution">
    <text evidence="2">The sequence shown here is derived from an EMBL/GenBank/DDBJ whole genome shotgun (WGS) entry which is preliminary data.</text>
</comment>
<evidence type="ECO:0000313" key="2">
    <source>
        <dbReference type="EMBL" id="SMP15184.1"/>
    </source>
</evidence>
<dbReference type="EMBL" id="FXTU01000002">
    <property type="protein sequence ID" value="SMP15184.1"/>
    <property type="molecule type" value="Genomic_DNA"/>
</dbReference>
<dbReference type="RefSeq" id="WP_154986833.1">
    <property type="nucleotide sequence ID" value="NZ_FXTU01000002.1"/>
</dbReference>
<dbReference type="Proteomes" id="UP001157946">
    <property type="component" value="Unassembled WGS sequence"/>
</dbReference>
<feature type="transmembrane region" description="Helical" evidence="1">
    <location>
        <begin position="47"/>
        <end position="66"/>
    </location>
</feature>
<feature type="transmembrane region" description="Helical" evidence="1">
    <location>
        <begin position="7"/>
        <end position="27"/>
    </location>
</feature>
<name>A0AA45WN24_9BACL</name>
<keyword evidence="3" id="KW-1185">Reference proteome</keyword>
<proteinExistence type="predicted"/>